<gene>
    <name evidence="2" type="ORF">EI684_13390</name>
</gene>
<dbReference type="Pfam" id="PF05685">
    <property type="entry name" value="Uma2"/>
    <property type="match status" value="1"/>
</dbReference>
<dbReference type="EMBL" id="RSAS01000526">
    <property type="protein sequence ID" value="RRR70395.1"/>
    <property type="molecule type" value="Genomic_DNA"/>
</dbReference>
<dbReference type="CDD" id="cd06260">
    <property type="entry name" value="DUF820-like"/>
    <property type="match status" value="1"/>
</dbReference>
<accession>A0A426TXG8</accession>
<protein>
    <submittedName>
        <fullName evidence="2">Uma2 family endonuclease</fullName>
    </submittedName>
</protein>
<dbReference type="PANTHER" id="PTHR36558">
    <property type="entry name" value="GLR1098 PROTEIN"/>
    <property type="match status" value="1"/>
</dbReference>
<dbReference type="AlphaFoldDB" id="A0A426TXG8"/>
<name>A0A426TXG8_9CHLR</name>
<feature type="domain" description="Putative restriction endonuclease" evidence="1">
    <location>
        <begin position="12"/>
        <end position="174"/>
    </location>
</feature>
<keyword evidence="2" id="KW-0255">Endonuclease</keyword>
<reference evidence="2 3" key="1">
    <citation type="submission" date="2018-12" db="EMBL/GenBank/DDBJ databases">
        <title>Genome Sequence of Candidatus Viridilinea halotolerans isolated from saline sulfide-rich spring.</title>
        <authorList>
            <person name="Grouzdev D.S."/>
            <person name="Burganskaya E.I."/>
            <person name="Krutkina M.S."/>
            <person name="Sukhacheva M.V."/>
            <person name="Gorlenko V.M."/>
        </authorList>
    </citation>
    <scope>NUCLEOTIDE SEQUENCE [LARGE SCALE GENOMIC DNA]</scope>
    <source>
        <strain evidence="2">Chok-6</strain>
    </source>
</reference>
<dbReference type="Gene3D" id="3.90.1570.10">
    <property type="entry name" value="tt1808, chain A"/>
    <property type="match status" value="1"/>
</dbReference>
<evidence type="ECO:0000259" key="1">
    <source>
        <dbReference type="Pfam" id="PF05685"/>
    </source>
</evidence>
<dbReference type="InterPro" id="IPR008538">
    <property type="entry name" value="Uma2"/>
</dbReference>
<evidence type="ECO:0000313" key="2">
    <source>
        <dbReference type="EMBL" id="RRR70395.1"/>
    </source>
</evidence>
<evidence type="ECO:0000313" key="3">
    <source>
        <dbReference type="Proteomes" id="UP000280307"/>
    </source>
</evidence>
<dbReference type="PANTHER" id="PTHR36558:SF1">
    <property type="entry name" value="RESTRICTION ENDONUCLEASE DOMAIN-CONTAINING PROTEIN-RELATED"/>
    <property type="match status" value="1"/>
</dbReference>
<comment type="caution">
    <text evidence="2">The sequence shown here is derived from an EMBL/GenBank/DDBJ whole genome shotgun (WGS) entry which is preliminary data.</text>
</comment>
<dbReference type="InterPro" id="IPR012296">
    <property type="entry name" value="Nuclease_put_TT1808"/>
</dbReference>
<organism evidence="2 3">
    <name type="scientific">Candidatus Viridilinea halotolerans</name>
    <dbReference type="NCBI Taxonomy" id="2491704"/>
    <lineage>
        <taxon>Bacteria</taxon>
        <taxon>Bacillati</taxon>
        <taxon>Chloroflexota</taxon>
        <taxon>Chloroflexia</taxon>
        <taxon>Chloroflexales</taxon>
        <taxon>Chloroflexineae</taxon>
        <taxon>Oscillochloridaceae</taxon>
        <taxon>Candidatus Viridilinea</taxon>
    </lineage>
</organism>
<dbReference type="Proteomes" id="UP000280307">
    <property type="component" value="Unassembled WGS sequence"/>
</dbReference>
<sequence>MIVPAKTYLSEEAYLAFEQASSERHEYYQGEIYAMTGGTETHNLLAGNTFAALHNQLSQRPCRVYTSDQRVKVVATGLHTYPDVTVVCGQAQFLEDSRRTLLNPTVIIEVLSPSTERYDRGMKFQHYRTIETLQVYVLIAQDSWRIEHYHRHEGDAWVLREAQGQAAVVHLATIQCTLPLAAVYAKVALPSEASALSQKSEEGRG</sequence>
<keyword evidence="2" id="KW-0378">Hydrolase</keyword>
<proteinExistence type="predicted"/>
<keyword evidence="2" id="KW-0540">Nuclease</keyword>
<dbReference type="InterPro" id="IPR011335">
    <property type="entry name" value="Restrct_endonuc-II-like"/>
</dbReference>
<dbReference type="SUPFAM" id="SSF52980">
    <property type="entry name" value="Restriction endonuclease-like"/>
    <property type="match status" value="1"/>
</dbReference>
<dbReference type="GO" id="GO:0004519">
    <property type="term" value="F:endonuclease activity"/>
    <property type="evidence" value="ECO:0007669"/>
    <property type="project" value="UniProtKB-KW"/>
</dbReference>